<keyword evidence="2" id="KW-1133">Transmembrane helix</keyword>
<feature type="region of interest" description="Disordered" evidence="1">
    <location>
        <begin position="306"/>
        <end position="352"/>
    </location>
</feature>
<feature type="chain" id="PRO_5037755480" description="Thioester domain-containing protein" evidence="3">
    <location>
        <begin position="33"/>
        <end position="397"/>
    </location>
</feature>
<evidence type="ECO:0000313" key="5">
    <source>
        <dbReference type="EMBL" id="GIF08412.1"/>
    </source>
</evidence>
<dbReference type="RefSeq" id="WP_203683772.1">
    <property type="nucleotide sequence ID" value="NZ_BOMW01000062.1"/>
</dbReference>
<sequence>MFEQRGRRWAQAALAAAVGGLALLGFASPAAADTPVTGVPGSASFSGVTLLLDAKRQSVGGLTLTLQGQAAVPVYCIDFHTPVATKEQYTEGSWGESEVKNLGKVQWVLSHGYPNADATGLLTAAGAASAGLNEGNRDRLLYFGTQTAVWHFSDGVDLGAWQADQRLTTESEYAVIKKVYDYLTANAVAQPEPTAELSITPGTASASVGEKAGPFTVKGPAGEIALTVTGGQAVDAAGKPLTSTTNGAQFWLTAGQEGKVTAKVTAENSVSFGRVFLYSGGKDKHQKLILGTSVGKTVTGAAEATFTPAPVQTTSAPAPGTSSPTPAPTASASPASPAVPGESTGSASPSPTLVNASENLPVTGSATATVIGAGVLLLIAGAGAVLVFRRRRVRFTS</sequence>
<feature type="signal peptide" evidence="3">
    <location>
        <begin position="1"/>
        <end position="32"/>
    </location>
</feature>
<evidence type="ECO:0000256" key="3">
    <source>
        <dbReference type="SAM" id="SignalP"/>
    </source>
</evidence>
<dbReference type="AlphaFoldDB" id="A0A919NC07"/>
<dbReference type="Proteomes" id="UP000629619">
    <property type="component" value="Unassembled WGS sequence"/>
</dbReference>
<proteinExistence type="predicted"/>
<comment type="caution">
    <text evidence="5">The sequence shown here is derived from an EMBL/GenBank/DDBJ whole genome shotgun (WGS) entry which is preliminary data.</text>
</comment>
<feature type="transmembrane region" description="Helical" evidence="2">
    <location>
        <begin position="366"/>
        <end position="388"/>
    </location>
</feature>
<dbReference type="EMBL" id="BOMW01000062">
    <property type="protein sequence ID" value="GIF08412.1"/>
    <property type="molecule type" value="Genomic_DNA"/>
</dbReference>
<evidence type="ECO:0000256" key="2">
    <source>
        <dbReference type="SAM" id="Phobius"/>
    </source>
</evidence>
<dbReference type="NCBIfam" id="TIGR03934">
    <property type="entry name" value="TQXA_dom"/>
    <property type="match status" value="1"/>
</dbReference>
<dbReference type="InterPro" id="IPR023849">
    <property type="entry name" value="TQXA_dom"/>
</dbReference>
<keyword evidence="3" id="KW-0732">Signal</keyword>
<dbReference type="InterPro" id="IPR013552">
    <property type="entry name" value="Thioester_dom"/>
</dbReference>
<protein>
    <recommendedName>
        <fullName evidence="4">Thioester domain-containing protein</fullName>
    </recommendedName>
</protein>
<accession>A0A919NC07</accession>
<keyword evidence="6" id="KW-1185">Reference proteome</keyword>
<keyword evidence="2" id="KW-0472">Membrane</keyword>
<evidence type="ECO:0000313" key="6">
    <source>
        <dbReference type="Proteomes" id="UP000629619"/>
    </source>
</evidence>
<feature type="compositionally biased region" description="Polar residues" evidence="1">
    <location>
        <begin position="343"/>
        <end position="352"/>
    </location>
</feature>
<dbReference type="NCBIfam" id="TIGR01167">
    <property type="entry name" value="LPXTG_anchor"/>
    <property type="match status" value="1"/>
</dbReference>
<evidence type="ECO:0000256" key="1">
    <source>
        <dbReference type="SAM" id="MobiDB-lite"/>
    </source>
</evidence>
<name>A0A919NC07_9ACTN</name>
<reference evidence="5" key="1">
    <citation type="submission" date="2021-01" db="EMBL/GenBank/DDBJ databases">
        <title>Whole genome shotgun sequence of Actinoplanes siamensis NBRC 109076.</title>
        <authorList>
            <person name="Komaki H."/>
            <person name="Tamura T."/>
        </authorList>
    </citation>
    <scope>NUCLEOTIDE SEQUENCE</scope>
    <source>
        <strain evidence="5">NBRC 109076</strain>
    </source>
</reference>
<feature type="domain" description="Thioester" evidence="4">
    <location>
        <begin position="74"/>
        <end position="187"/>
    </location>
</feature>
<feature type="compositionally biased region" description="Low complexity" evidence="1">
    <location>
        <begin position="313"/>
        <end position="338"/>
    </location>
</feature>
<dbReference type="Pfam" id="PF08341">
    <property type="entry name" value="TED"/>
    <property type="match status" value="1"/>
</dbReference>
<keyword evidence="2" id="KW-0812">Transmembrane</keyword>
<organism evidence="5 6">
    <name type="scientific">Actinoplanes siamensis</name>
    <dbReference type="NCBI Taxonomy" id="1223317"/>
    <lineage>
        <taxon>Bacteria</taxon>
        <taxon>Bacillati</taxon>
        <taxon>Actinomycetota</taxon>
        <taxon>Actinomycetes</taxon>
        <taxon>Micromonosporales</taxon>
        <taxon>Micromonosporaceae</taxon>
        <taxon>Actinoplanes</taxon>
    </lineage>
</organism>
<dbReference type="Gene3D" id="1.10.150.480">
    <property type="match status" value="1"/>
</dbReference>
<gene>
    <name evidence="5" type="ORF">Asi03nite_59500</name>
</gene>
<evidence type="ECO:0000259" key="4">
    <source>
        <dbReference type="Pfam" id="PF08341"/>
    </source>
</evidence>